<dbReference type="AlphaFoldDB" id="A0AA88HMN2"/>
<accession>A0AA88HMN2</accession>
<dbReference type="Proteomes" id="UP001187531">
    <property type="component" value="Unassembled WGS sequence"/>
</dbReference>
<feature type="compositionally biased region" description="Basic and acidic residues" evidence="1">
    <location>
        <begin position="52"/>
        <end position="78"/>
    </location>
</feature>
<keyword evidence="3" id="KW-1185">Reference proteome</keyword>
<evidence type="ECO:0000313" key="2">
    <source>
        <dbReference type="EMBL" id="KAK2711678.1"/>
    </source>
</evidence>
<name>A0AA88HMN2_ARTSF</name>
<comment type="caution">
    <text evidence="2">The sequence shown here is derived from an EMBL/GenBank/DDBJ whole genome shotgun (WGS) entry which is preliminary data.</text>
</comment>
<sequence length="239" mass="26135">MKTILNTRKRFGTLPNLYLSGCLAEYVNKAKILDMAGPKRGRGGKASAQAPEKVEGEPEIKVGKSEEDVKEETPKEEQISSETDQGEKEANAEEKPAAQEKAEEKKPVAKGKGKKGGKVEEPAVEEKTTEEEEPADAKTEETKEGKKANGSAEEKKGKGRAKKGKVEKARPAPARASERNRGKAAVQYCPKGSKRGAFEVTLETNGSNYLLWSGLTKGPPRRLKFPESEFIIGEFKKYL</sequence>
<proteinExistence type="predicted"/>
<feature type="compositionally biased region" description="Basic and acidic residues" evidence="1">
    <location>
        <begin position="164"/>
        <end position="181"/>
    </location>
</feature>
<evidence type="ECO:0000313" key="3">
    <source>
        <dbReference type="Proteomes" id="UP001187531"/>
    </source>
</evidence>
<feature type="compositionally biased region" description="Basic and acidic residues" evidence="1">
    <location>
        <begin position="85"/>
        <end position="107"/>
    </location>
</feature>
<evidence type="ECO:0000256" key="1">
    <source>
        <dbReference type="SAM" id="MobiDB-lite"/>
    </source>
</evidence>
<dbReference type="EMBL" id="JAVRJZ010000016">
    <property type="protein sequence ID" value="KAK2711678.1"/>
    <property type="molecule type" value="Genomic_DNA"/>
</dbReference>
<gene>
    <name evidence="2" type="ORF">QYM36_012701</name>
</gene>
<feature type="compositionally biased region" description="Basic and acidic residues" evidence="1">
    <location>
        <begin position="135"/>
        <end position="156"/>
    </location>
</feature>
<protein>
    <submittedName>
        <fullName evidence="2">Uncharacterized protein</fullName>
    </submittedName>
</protein>
<feature type="region of interest" description="Disordered" evidence="1">
    <location>
        <begin position="36"/>
        <end position="188"/>
    </location>
</feature>
<reference evidence="2" key="1">
    <citation type="submission" date="2023-07" db="EMBL/GenBank/DDBJ databases">
        <title>Chromosome-level genome assembly of Artemia franciscana.</title>
        <authorList>
            <person name="Jo E."/>
        </authorList>
    </citation>
    <scope>NUCLEOTIDE SEQUENCE</scope>
    <source>
        <tissue evidence="2">Whole body</tissue>
    </source>
</reference>
<feature type="compositionally biased region" description="Basic and acidic residues" evidence="1">
    <location>
        <begin position="117"/>
        <end position="127"/>
    </location>
</feature>
<organism evidence="2 3">
    <name type="scientific">Artemia franciscana</name>
    <name type="common">Brine shrimp</name>
    <name type="synonym">Artemia sanfranciscana</name>
    <dbReference type="NCBI Taxonomy" id="6661"/>
    <lineage>
        <taxon>Eukaryota</taxon>
        <taxon>Metazoa</taxon>
        <taxon>Ecdysozoa</taxon>
        <taxon>Arthropoda</taxon>
        <taxon>Crustacea</taxon>
        <taxon>Branchiopoda</taxon>
        <taxon>Anostraca</taxon>
        <taxon>Artemiidae</taxon>
        <taxon>Artemia</taxon>
    </lineage>
</organism>